<dbReference type="SUPFAM" id="SSF55729">
    <property type="entry name" value="Acyl-CoA N-acyltransferases (Nat)"/>
    <property type="match status" value="1"/>
</dbReference>
<proteinExistence type="predicted"/>
<dbReference type="InterPro" id="IPR000182">
    <property type="entry name" value="GNAT_dom"/>
</dbReference>
<dbReference type="RefSeq" id="WP_155669364.1">
    <property type="nucleotide sequence ID" value="NZ_WOCA01000011.1"/>
</dbReference>
<dbReference type="Pfam" id="PF00583">
    <property type="entry name" value="Acetyltransf_1"/>
    <property type="match status" value="1"/>
</dbReference>
<dbReference type="Proteomes" id="UP000469125">
    <property type="component" value="Unassembled WGS sequence"/>
</dbReference>
<keyword evidence="3" id="KW-1185">Reference proteome</keyword>
<protein>
    <submittedName>
        <fullName evidence="2">GNAT family N-acetyltransferase</fullName>
    </submittedName>
</protein>
<reference evidence="2 3" key="1">
    <citation type="submission" date="2019-11" db="EMBL/GenBank/DDBJ databases">
        <authorList>
            <person name="Li X."/>
        </authorList>
    </citation>
    <scope>NUCLEOTIDE SEQUENCE [LARGE SCALE GENOMIC DNA]</scope>
    <source>
        <strain evidence="2 3">L9</strain>
    </source>
</reference>
<dbReference type="PROSITE" id="PS51186">
    <property type="entry name" value="GNAT"/>
    <property type="match status" value="1"/>
</dbReference>
<dbReference type="CDD" id="cd04301">
    <property type="entry name" value="NAT_SF"/>
    <property type="match status" value="1"/>
</dbReference>
<feature type="domain" description="N-acetyltransferase" evidence="1">
    <location>
        <begin position="133"/>
        <end position="267"/>
    </location>
</feature>
<evidence type="ECO:0000313" key="2">
    <source>
        <dbReference type="EMBL" id="MUK89390.1"/>
    </source>
</evidence>
<dbReference type="AlphaFoldDB" id="A0A6N8FIH2"/>
<evidence type="ECO:0000259" key="1">
    <source>
        <dbReference type="PROSITE" id="PS51186"/>
    </source>
</evidence>
<name>A0A6N8FIH2_9BACI</name>
<dbReference type="EMBL" id="WOCA01000011">
    <property type="protein sequence ID" value="MUK89390.1"/>
    <property type="molecule type" value="Genomic_DNA"/>
</dbReference>
<keyword evidence="2" id="KW-0808">Transferase</keyword>
<evidence type="ECO:0000313" key="3">
    <source>
        <dbReference type="Proteomes" id="UP000469125"/>
    </source>
</evidence>
<dbReference type="Gene3D" id="3.40.630.30">
    <property type="match status" value="1"/>
</dbReference>
<dbReference type="GO" id="GO:0016747">
    <property type="term" value="F:acyltransferase activity, transferring groups other than amino-acyl groups"/>
    <property type="evidence" value="ECO:0007669"/>
    <property type="project" value="InterPro"/>
</dbReference>
<comment type="caution">
    <text evidence="2">The sequence shown here is derived from an EMBL/GenBank/DDBJ whole genome shotgun (WGS) entry which is preliminary data.</text>
</comment>
<accession>A0A6N8FIH2</accession>
<gene>
    <name evidence="2" type="ORF">GMD78_13560</name>
</gene>
<organism evidence="2 3">
    <name type="scientific">Ornithinibacillus caprae</name>
    <dbReference type="NCBI Taxonomy" id="2678566"/>
    <lineage>
        <taxon>Bacteria</taxon>
        <taxon>Bacillati</taxon>
        <taxon>Bacillota</taxon>
        <taxon>Bacilli</taxon>
        <taxon>Bacillales</taxon>
        <taxon>Bacillaceae</taxon>
        <taxon>Ornithinibacillus</taxon>
    </lineage>
</organism>
<dbReference type="InterPro" id="IPR016181">
    <property type="entry name" value="Acyl_CoA_acyltransferase"/>
</dbReference>
<sequence>MEQVVTKAFANQLEQSELSLLTSRLEAIENLPDNPMGVEIQDFGKARAFSVKGIPGPSYNTVKGITGDDVGYIEQILAFYKKRDIPARFEITPATSTPELFQQLQRQGFYQHNFHTTLYGSINELHTGLHASVSIRKLKKDEFPIFADIYVRGFSMPDFLKEFVAQNNEVLYENPSWHFYVAQVEGEPVGIGVLHMKDHIGTLAASATVPEFRNRGVHNALVNYRIEQVKQVSCDVIVGQAAFGSTSQLNMQKAGMKIAYTKALWVK</sequence>